<reference evidence="5 6" key="2">
    <citation type="submission" date="2016-12" db="EMBL/GenBank/DDBJ databases">
        <title>Genome sequencing and description of Paenibacillus sp. nov. from high altitude lake in the Indian Trans- Himalayas.</title>
        <authorList>
            <person name="Kiran S."/>
            <person name="Swarnkar M.K."/>
            <person name="Rana A."/>
            <person name="Tewari R."/>
            <person name="Gulati A."/>
        </authorList>
    </citation>
    <scope>NUCLEOTIDE SEQUENCE [LARGE SCALE GENOMIC DNA]</scope>
    <source>
        <strain evidence="5 6">IHBB 9951</strain>
    </source>
</reference>
<evidence type="ECO:0000256" key="2">
    <source>
        <dbReference type="SAM" id="MobiDB-lite"/>
    </source>
</evidence>
<dbReference type="PANTHER" id="PTHR33164">
    <property type="entry name" value="TRANSCRIPTIONAL REGULATOR, MARR FAMILY"/>
    <property type="match status" value="1"/>
</dbReference>
<feature type="region of interest" description="Disordered" evidence="2">
    <location>
        <begin position="157"/>
        <end position="179"/>
    </location>
</feature>
<reference evidence="4" key="1">
    <citation type="submission" date="2016-08" db="EMBL/GenBank/DDBJ databases">
        <title>Complete Genome Seqeunce of Paenibacillus sp. nov. IHBB 9852 from high altitute lake of Indian trans-Himalayas.</title>
        <authorList>
            <person name="Kiran S."/>
            <person name="Swarnkar M.K."/>
            <person name="Rana A."/>
            <person name="Tewari R."/>
            <person name="Gulati A."/>
        </authorList>
    </citation>
    <scope>NUCLEOTIDE SEQUENCE [LARGE SCALE GENOMIC DNA]</scope>
    <source>
        <strain evidence="4">IHBB 9852</strain>
    </source>
</reference>
<dbReference type="SUPFAM" id="SSF46785">
    <property type="entry name" value="Winged helix' DNA-binding domain"/>
    <property type="match status" value="1"/>
</dbReference>
<dbReference type="Proteomes" id="UP000189059">
    <property type="component" value="Unassembled WGS sequence"/>
</dbReference>
<evidence type="ECO:0000313" key="5">
    <source>
        <dbReference type="EMBL" id="OOC64236.1"/>
    </source>
</evidence>
<dbReference type="RefSeq" id="WP_077569001.1">
    <property type="nucleotide sequence ID" value="NZ_CP016809.1"/>
</dbReference>
<dbReference type="InterPro" id="IPR039422">
    <property type="entry name" value="MarR/SlyA-like"/>
</dbReference>
<dbReference type="EMBL" id="MRVI01000001">
    <property type="protein sequence ID" value="OOC64236.1"/>
    <property type="molecule type" value="Genomic_DNA"/>
</dbReference>
<dbReference type="OrthoDB" id="288929at2"/>
<dbReference type="GO" id="GO:0006950">
    <property type="term" value="P:response to stress"/>
    <property type="evidence" value="ECO:0007669"/>
    <property type="project" value="TreeGrafter"/>
</dbReference>
<evidence type="ECO:0000313" key="4">
    <source>
        <dbReference type="EMBL" id="ANY76762.1"/>
    </source>
</evidence>
<accession>A0A1B2EA45</accession>
<dbReference type="GO" id="GO:0003677">
    <property type="term" value="F:DNA binding"/>
    <property type="evidence" value="ECO:0007669"/>
    <property type="project" value="UniProtKB-KW"/>
</dbReference>
<keyword evidence="1" id="KW-0238">DNA-binding</keyword>
<dbReference type="PROSITE" id="PS50995">
    <property type="entry name" value="HTH_MARR_2"/>
    <property type="match status" value="1"/>
</dbReference>
<evidence type="ECO:0000259" key="3">
    <source>
        <dbReference type="PROSITE" id="PS50995"/>
    </source>
</evidence>
<dbReference type="PANTHER" id="PTHR33164:SF43">
    <property type="entry name" value="HTH-TYPE TRANSCRIPTIONAL REPRESSOR YETL"/>
    <property type="match status" value="1"/>
</dbReference>
<sequence>MEKNKDWNLMEEADWHFRKLVRRFVKERDKISVEGVSLPGLLILKTIERNGEQRLGDLAEVLDFTSGAVTALCDKLESAGFAVRQRSRTDRRSIVLDITIQGREMLLRNQEVGTCMIDVLFGTFSQEELIQQIHFFKRVHESLEGFSERIHQQYRNAAEGASGKGGSAAPRRNRDFISY</sequence>
<dbReference type="KEGG" id="pib:BBD41_27515"/>
<name>A0A1B2EA45_9BACL</name>
<dbReference type="Pfam" id="PF01047">
    <property type="entry name" value="MarR"/>
    <property type="match status" value="1"/>
</dbReference>
<protein>
    <submittedName>
        <fullName evidence="4 5">Transcriptional regulator</fullName>
    </submittedName>
</protein>
<evidence type="ECO:0000256" key="1">
    <source>
        <dbReference type="ARBA" id="ARBA00023125"/>
    </source>
</evidence>
<dbReference type="EMBL" id="CP016809">
    <property type="protein sequence ID" value="ANY76762.1"/>
    <property type="molecule type" value="Genomic_DNA"/>
</dbReference>
<proteinExistence type="predicted"/>
<gene>
    <name evidence="5" type="ORF">BBD40_08125</name>
    <name evidence="4" type="ORF">BBD41_27515</name>
</gene>
<feature type="domain" description="HTH marR-type" evidence="3">
    <location>
        <begin position="1"/>
        <end position="141"/>
    </location>
</feature>
<dbReference type="InterPro" id="IPR000835">
    <property type="entry name" value="HTH_MarR-typ"/>
</dbReference>
<evidence type="ECO:0000313" key="6">
    <source>
        <dbReference type="Proteomes" id="UP000189059"/>
    </source>
</evidence>
<dbReference type="InterPro" id="IPR036390">
    <property type="entry name" value="WH_DNA-bd_sf"/>
</dbReference>
<dbReference type="GO" id="GO:0003700">
    <property type="term" value="F:DNA-binding transcription factor activity"/>
    <property type="evidence" value="ECO:0007669"/>
    <property type="project" value="InterPro"/>
</dbReference>
<dbReference type="InterPro" id="IPR036388">
    <property type="entry name" value="WH-like_DNA-bd_sf"/>
</dbReference>
<dbReference type="Gene3D" id="1.10.10.10">
    <property type="entry name" value="Winged helix-like DNA-binding domain superfamily/Winged helix DNA-binding domain"/>
    <property type="match status" value="1"/>
</dbReference>
<dbReference type="SMART" id="SM00347">
    <property type="entry name" value="HTH_MARR"/>
    <property type="match status" value="1"/>
</dbReference>
<organism evidence="4">
    <name type="scientific">Paenibacillus ihbetae</name>
    <dbReference type="NCBI Taxonomy" id="1870820"/>
    <lineage>
        <taxon>Bacteria</taxon>
        <taxon>Bacillati</taxon>
        <taxon>Bacillota</taxon>
        <taxon>Bacilli</taxon>
        <taxon>Bacillales</taxon>
        <taxon>Paenibacillaceae</taxon>
        <taxon>Paenibacillus</taxon>
    </lineage>
</organism>
<keyword evidence="6" id="KW-1185">Reference proteome</keyword>
<dbReference type="AlphaFoldDB" id="A0A1B2EA45"/>